<dbReference type="EMBL" id="GBRH01175623">
    <property type="protein sequence ID" value="JAE22273.1"/>
    <property type="molecule type" value="Transcribed_RNA"/>
</dbReference>
<accession>A0A0A9GNL8</accession>
<dbReference type="AlphaFoldDB" id="A0A0A9GNL8"/>
<evidence type="ECO:0000313" key="1">
    <source>
        <dbReference type="EMBL" id="JAE22273.1"/>
    </source>
</evidence>
<sequence>MPEVLFRNFATSKMNDANDDEGKTGQMGSLLILDVLTVHLRV</sequence>
<name>A0A0A9GNL8_ARUDO</name>
<proteinExistence type="predicted"/>
<reference evidence="1" key="1">
    <citation type="submission" date="2014-09" db="EMBL/GenBank/DDBJ databases">
        <authorList>
            <person name="Magalhaes I.L.F."/>
            <person name="Oliveira U."/>
            <person name="Santos F.R."/>
            <person name="Vidigal T.H.D.A."/>
            <person name="Brescovit A.D."/>
            <person name="Santos A.J."/>
        </authorList>
    </citation>
    <scope>NUCLEOTIDE SEQUENCE</scope>
    <source>
        <tissue evidence="1">Shoot tissue taken approximately 20 cm above the soil surface</tissue>
    </source>
</reference>
<protein>
    <submittedName>
        <fullName evidence="1">Uncharacterized protein</fullName>
    </submittedName>
</protein>
<organism evidence="1">
    <name type="scientific">Arundo donax</name>
    <name type="common">Giant reed</name>
    <name type="synonym">Donax arundinaceus</name>
    <dbReference type="NCBI Taxonomy" id="35708"/>
    <lineage>
        <taxon>Eukaryota</taxon>
        <taxon>Viridiplantae</taxon>
        <taxon>Streptophyta</taxon>
        <taxon>Embryophyta</taxon>
        <taxon>Tracheophyta</taxon>
        <taxon>Spermatophyta</taxon>
        <taxon>Magnoliopsida</taxon>
        <taxon>Liliopsida</taxon>
        <taxon>Poales</taxon>
        <taxon>Poaceae</taxon>
        <taxon>PACMAD clade</taxon>
        <taxon>Arundinoideae</taxon>
        <taxon>Arundineae</taxon>
        <taxon>Arundo</taxon>
    </lineage>
</organism>
<reference evidence="1" key="2">
    <citation type="journal article" date="2015" name="Data Brief">
        <title>Shoot transcriptome of the giant reed, Arundo donax.</title>
        <authorList>
            <person name="Barrero R.A."/>
            <person name="Guerrero F.D."/>
            <person name="Moolhuijzen P."/>
            <person name="Goolsby J.A."/>
            <person name="Tidwell J."/>
            <person name="Bellgard S.E."/>
            <person name="Bellgard M.I."/>
        </authorList>
    </citation>
    <scope>NUCLEOTIDE SEQUENCE</scope>
    <source>
        <tissue evidence="1">Shoot tissue taken approximately 20 cm above the soil surface</tissue>
    </source>
</reference>